<dbReference type="InterPro" id="IPR050109">
    <property type="entry name" value="HTH-type_TetR-like_transc_reg"/>
</dbReference>
<feature type="DNA-binding region" description="H-T-H motif" evidence="2">
    <location>
        <begin position="43"/>
        <end position="62"/>
    </location>
</feature>
<feature type="region of interest" description="Disordered" evidence="3">
    <location>
        <begin position="1"/>
        <end position="22"/>
    </location>
</feature>
<proteinExistence type="predicted"/>
<reference evidence="5 6" key="1">
    <citation type="journal article" date="2023" name="Microbiol. Resour. Announc.">
        <title>Complete Genome Sequence of Mycobacterium wuenschmanii, a novel Nontuberculous Mycobacterium Isolated from a captive population of Amazon Milk Frogs.</title>
        <authorList>
            <person name="Hicks J."/>
            <person name="Zeineldin M."/>
            <person name="Ward H."/>
            <person name="Wuenschmann A."/>
            <person name="Camp P."/>
            <person name="Farrell D."/>
            <person name="Lehman K."/>
            <person name="Thacker T."/>
            <person name="Cuthbert E."/>
        </authorList>
    </citation>
    <scope>NUCLEOTIDE SEQUENCE [LARGE SCALE GENOMIC DNA]</scope>
    <source>
        <strain evidence="5 6">Wuenschmanii</strain>
    </source>
</reference>
<dbReference type="InterPro" id="IPR001647">
    <property type="entry name" value="HTH_TetR"/>
</dbReference>
<dbReference type="PROSITE" id="PS50977">
    <property type="entry name" value="HTH_TETR_2"/>
    <property type="match status" value="1"/>
</dbReference>
<gene>
    <name evidence="5" type="ORF">PT015_06670</name>
</gene>
<name>A0ABY8W5F0_9MYCO</name>
<dbReference type="EMBL" id="CP126981">
    <property type="protein sequence ID" value="WIM90209.1"/>
    <property type="molecule type" value="Genomic_DNA"/>
</dbReference>
<dbReference type="Proteomes" id="UP001236585">
    <property type="component" value="Chromosome"/>
</dbReference>
<dbReference type="InterPro" id="IPR009057">
    <property type="entry name" value="Homeodomain-like_sf"/>
</dbReference>
<feature type="compositionally biased region" description="Polar residues" evidence="3">
    <location>
        <begin position="1"/>
        <end position="10"/>
    </location>
</feature>
<protein>
    <submittedName>
        <fullName evidence="5">Helix-turn-helix domain-containing protein</fullName>
    </submittedName>
</protein>
<evidence type="ECO:0000256" key="1">
    <source>
        <dbReference type="ARBA" id="ARBA00023125"/>
    </source>
</evidence>
<keyword evidence="6" id="KW-1185">Reference proteome</keyword>
<dbReference type="PANTHER" id="PTHR30055">
    <property type="entry name" value="HTH-TYPE TRANSCRIPTIONAL REGULATOR RUTR"/>
    <property type="match status" value="1"/>
</dbReference>
<evidence type="ECO:0000256" key="3">
    <source>
        <dbReference type="SAM" id="MobiDB-lite"/>
    </source>
</evidence>
<evidence type="ECO:0000313" key="5">
    <source>
        <dbReference type="EMBL" id="WIM90209.1"/>
    </source>
</evidence>
<keyword evidence="1 2" id="KW-0238">DNA-binding</keyword>
<evidence type="ECO:0000259" key="4">
    <source>
        <dbReference type="PROSITE" id="PS50977"/>
    </source>
</evidence>
<organism evidence="5 6">
    <name type="scientific">Candidatus Mycobacterium wuenschmannii</name>
    <dbReference type="NCBI Taxonomy" id="3027808"/>
    <lineage>
        <taxon>Bacteria</taxon>
        <taxon>Bacillati</taxon>
        <taxon>Actinomycetota</taxon>
        <taxon>Actinomycetes</taxon>
        <taxon>Mycobacteriales</taxon>
        <taxon>Mycobacteriaceae</taxon>
        <taxon>Mycobacterium</taxon>
    </lineage>
</organism>
<evidence type="ECO:0000313" key="6">
    <source>
        <dbReference type="Proteomes" id="UP001236585"/>
    </source>
</evidence>
<sequence>MTETAPTQYFTPRPARPAEPSSKERLRDAALRCFAEAGIAATSLRAVAEAAGTSVGLVQHYYGTKAALVEAVDDYAVRVIGDALQGQPLPLPPEDPLLVMGRRVTALIAEQDVVVAYIGRALVEGDSIGAEIFDGLLKVSAAQRDRLVERGQARQDLDPLWSALNVLLLRLGPVILRSHIERHLPEKFNTAAELTRWDDAVTTLIRQGQFLPHMHTDAGEKQSD</sequence>
<dbReference type="Pfam" id="PF00440">
    <property type="entry name" value="TetR_N"/>
    <property type="match status" value="1"/>
</dbReference>
<evidence type="ECO:0000256" key="2">
    <source>
        <dbReference type="PROSITE-ProRule" id="PRU00335"/>
    </source>
</evidence>
<dbReference type="SUPFAM" id="SSF46689">
    <property type="entry name" value="Homeodomain-like"/>
    <property type="match status" value="1"/>
</dbReference>
<dbReference type="PRINTS" id="PR00455">
    <property type="entry name" value="HTHTETR"/>
</dbReference>
<dbReference type="PANTHER" id="PTHR30055:SF226">
    <property type="entry name" value="HTH-TYPE TRANSCRIPTIONAL REGULATOR PKSA"/>
    <property type="match status" value="1"/>
</dbReference>
<accession>A0ABY8W5F0</accession>
<dbReference type="Gene3D" id="1.10.357.10">
    <property type="entry name" value="Tetracycline Repressor, domain 2"/>
    <property type="match status" value="1"/>
</dbReference>
<feature type="domain" description="HTH tetR-type" evidence="4">
    <location>
        <begin position="20"/>
        <end position="80"/>
    </location>
</feature>